<dbReference type="SUPFAM" id="SSF53335">
    <property type="entry name" value="S-adenosyl-L-methionine-dependent methyltransferases"/>
    <property type="match status" value="1"/>
</dbReference>
<dbReference type="RefSeq" id="WP_069937958.1">
    <property type="nucleotide sequence ID" value="NZ_MAMP01000020.1"/>
</dbReference>
<dbReference type="GO" id="GO:0070475">
    <property type="term" value="P:rRNA base methylation"/>
    <property type="evidence" value="ECO:0007669"/>
    <property type="project" value="TreeGrafter"/>
</dbReference>
<gene>
    <name evidence="9" type="ORF">BA724_03440</name>
</gene>
<dbReference type="Pfam" id="PF05958">
    <property type="entry name" value="tRNA_U5-meth_tr"/>
    <property type="match status" value="1"/>
</dbReference>
<evidence type="ECO:0000256" key="5">
    <source>
        <dbReference type="ARBA" id="ARBA00023014"/>
    </source>
</evidence>
<keyword evidence="1" id="KW-0004">4Fe-4S</keyword>
<feature type="binding site" evidence="6">
    <location>
        <position position="339"/>
    </location>
    <ligand>
        <name>S-adenosyl-L-methionine</name>
        <dbReference type="ChEBI" id="CHEBI:59789"/>
    </ligand>
</feature>
<dbReference type="STRING" id="1714016.BA724_03440"/>
<evidence type="ECO:0000256" key="3">
    <source>
        <dbReference type="ARBA" id="ARBA00022679"/>
    </source>
</evidence>
<evidence type="ECO:0000256" key="7">
    <source>
        <dbReference type="PROSITE-ProRule" id="PRU10015"/>
    </source>
</evidence>
<dbReference type="GO" id="GO:0070041">
    <property type="term" value="F:rRNA (uridine-C5-)-methyltransferase activity"/>
    <property type="evidence" value="ECO:0007669"/>
    <property type="project" value="UniProtKB-ARBA"/>
</dbReference>
<keyword evidence="1" id="KW-0408">Iron</keyword>
<keyword evidence="3 6" id="KW-0808">Transferase</keyword>
<dbReference type="OrthoDB" id="9804590at2"/>
<dbReference type="PANTHER" id="PTHR11061">
    <property type="entry name" value="RNA M5U METHYLTRANSFERASE"/>
    <property type="match status" value="1"/>
</dbReference>
<feature type="domain" description="TRAM" evidence="8">
    <location>
        <begin position="6"/>
        <end position="64"/>
    </location>
</feature>
<dbReference type="EMBL" id="MAMP01000020">
    <property type="protein sequence ID" value="OES45076.1"/>
    <property type="molecule type" value="Genomic_DNA"/>
</dbReference>
<organism evidence="9 10">
    <name type="scientific">Domibacillus iocasae</name>
    <dbReference type="NCBI Taxonomy" id="1714016"/>
    <lineage>
        <taxon>Bacteria</taxon>
        <taxon>Bacillati</taxon>
        <taxon>Bacillota</taxon>
        <taxon>Bacilli</taxon>
        <taxon>Bacillales</taxon>
        <taxon>Bacillaceae</taxon>
        <taxon>Domibacillus</taxon>
    </lineage>
</organism>
<dbReference type="PROSITE" id="PS51687">
    <property type="entry name" value="SAM_MT_RNA_M5U"/>
    <property type="match status" value="1"/>
</dbReference>
<feature type="active site" evidence="7">
    <location>
        <position position="413"/>
    </location>
</feature>
<proteinExistence type="inferred from homology"/>
<dbReference type="Proteomes" id="UP000095658">
    <property type="component" value="Unassembled WGS sequence"/>
</dbReference>
<feature type="binding site" evidence="6">
    <location>
        <position position="386"/>
    </location>
    <ligand>
        <name>S-adenosyl-L-methionine</name>
        <dbReference type="ChEBI" id="CHEBI:59789"/>
    </ligand>
</feature>
<dbReference type="AlphaFoldDB" id="A0A1E7DPQ8"/>
<dbReference type="PANTHER" id="PTHR11061:SF45">
    <property type="match status" value="1"/>
</dbReference>
<dbReference type="FunFam" id="3.40.50.150:FF:000009">
    <property type="entry name" value="23S rRNA (Uracil(1939)-C(5))-methyltransferase RlmD"/>
    <property type="match status" value="1"/>
</dbReference>
<dbReference type="PROSITE" id="PS50926">
    <property type="entry name" value="TRAM"/>
    <property type="match status" value="1"/>
</dbReference>
<dbReference type="InterPro" id="IPR002792">
    <property type="entry name" value="TRAM_dom"/>
</dbReference>
<evidence type="ECO:0000313" key="10">
    <source>
        <dbReference type="Proteomes" id="UP000095658"/>
    </source>
</evidence>
<dbReference type="Gene3D" id="2.40.50.1070">
    <property type="match status" value="1"/>
</dbReference>
<feature type="active site" description="Nucleophile" evidence="6">
    <location>
        <position position="413"/>
    </location>
</feature>
<dbReference type="NCBIfam" id="TIGR00479">
    <property type="entry name" value="rumA"/>
    <property type="match status" value="1"/>
</dbReference>
<comment type="similarity">
    <text evidence="6">Belongs to the class I-like SAM-binding methyltransferase superfamily. RNA M5U methyltransferase family.</text>
</comment>
<keyword evidence="5" id="KW-0411">Iron-sulfur</keyword>
<dbReference type="InterPro" id="IPR030390">
    <property type="entry name" value="MeTrfase_TrmA_AS"/>
</dbReference>
<dbReference type="CDD" id="cd02440">
    <property type="entry name" value="AdoMet_MTases"/>
    <property type="match status" value="1"/>
</dbReference>
<keyword evidence="10" id="KW-1185">Reference proteome</keyword>
<dbReference type="InterPro" id="IPR029063">
    <property type="entry name" value="SAM-dependent_MTases_sf"/>
</dbReference>
<keyword evidence="2 6" id="KW-0489">Methyltransferase</keyword>
<name>A0A1E7DPQ8_9BACI</name>
<reference evidence="9 10" key="1">
    <citation type="submission" date="2016-06" db="EMBL/GenBank/DDBJ databases">
        <title>Domibacillus iocasae genome sequencing.</title>
        <authorList>
            <person name="Verma A."/>
            <person name="Pal Y."/>
            <person name="Ojha A.K."/>
            <person name="Krishnamurthi S."/>
        </authorList>
    </citation>
    <scope>NUCLEOTIDE SEQUENCE [LARGE SCALE GENOMIC DNA]</scope>
    <source>
        <strain evidence="9 10">DSM 29979</strain>
    </source>
</reference>
<keyword evidence="1" id="KW-0479">Metal-binding</keyword>
<dbReference type="InterPro" id="IPR010280">
    <property type="entry name" value="U5_MeTrfase_fam"/>
</dbReference>
<sequence length="456" mass="50682">MKNGIEMKPGQTFPLTIKRIGINGEGVGYFKRKAVFVPGALPGEEITAEAVKVMPKFAEAVIKKLRKPSPNRIDPPCPIYEECGGCQLQHLNYEGQLVEKKGLIVQALERYTSFNIEKLPIHETIGMEDPWRYRNKAQFQTEMRKGKMISGLYSSNSNQLVNIEECIVQHHAVDETIHQCKKIMNKLSIPVYSSKNKQGVKTIVVRYGFQTGDVQAVIVTGDKTFPKAAQFAEQLMAQKPQVKSVVHNVNPGNTHLVMGDISKTIGGSDTISEKLGEFEYELSARAFFQLNPIQTKKLYDEVKKAANVKPTDKVADAYCGSGTIGLWIGKNAAEVRGMDTIAASIKDARANAEKYGVNATYEVGPAEKWLPIWKEKDWVPDVLVTDPPRTGLDRKLIQTIKQIKPATFVYVSCNPSTLAKDLTDLAAVYKIDSIQPVDMFPQTAQVEAVVVLKRKL</sequence>
<feature type="binding site" evidence="6">
    <location>
        <position position="289"/>
    </location>
    <ligand>
        <name>S-adenosyl-L-methionine</name>
        <dbReference type="ChEBI" id="CHEBI:59789"/>
    </ligand>
</feature>
<evidence type="ECO:0000256" key="6">
    <source>
        <dbReference type="PROSITE-ProRule" id="PRU01024"/>
    </source>
</evidence>
<comment type="caution">
    <text evidence="9">The sequence shown here is derived from an EMBL/GenBank/DDBJ whole genome shotgun (WGS) entry which is preliminary data.</text>
</comment>
<evidence type="ECO:0000256" key="4">
    <source>
        <dbReference type="ARBA" id="ARBA00022691"/>
    </source>
</evidence>
<dbReference type="InterPro" id="IPR012340">
    <property type="entry name" value="NA-bd_OB-fold"/>
</dbReference>
<dbReference type="FunFam" id="2.40.50.1070:FF:000003">
    <property type="entry name" value="23S rRNA (Uracil-5-)-methyltransferase RumA"/>
    <property type="match status" value="1"/>
</dbReference>
<evidence type="ECO:0000259" key="8">
    <source>
        <dbReference type="PROSITE" id="PS50926"/>
    </source>
</evidence>
<protein>
    <submittedName>
        <fullName evidence="9">23S rRNA (Uracil-5-)-methyltransferase RumA</fullName>
    </submittedName>
</protein>
<accession>A0A1E7DPQ8</accession>
<dbReference type="PROSITE" id="PS01230">
    <property type="entry name" value="TRMA_1"/>
    <property type="match status" value="1"/>
</dbReference>
<dbReference type="Pfam" id="PF01938">
    <property type="entry name" value="TRAM"/>
    <property type="match status" value="1"/>
</dbReference>
<feature type="binding site" evidence="6">
    <location>
        <position position="318"/>
    </location>
    <ligand>
        <name>S-adenosyl-L-methionine</name>
        <dbReference type="ChEBI" id="CHEBI:59789"/>
    </ligand>
</feature>
<evidence type="ECO:0000256" key="1">
    <source>
        <dbReference type="ARBA" id="ARBA00022485"/>
    </source>
</evidence>
<dbReference type="GO" id="GO:0051539">
    <property type="term" value="F:4 iron, 4 sulfur cluster binding"/>
    <property type="evidence" value="ECO:0007669"/>
    <property type="project" value="UniProtKB-KW"/>
</dbReference>
<evidence type="ECO:0000313" key="9">
    <source>
        <dbReference type="EMBL" id="OES45076.1"/>
    </source>
</evidence>
<dbReference type="Gene3D" id="2.40.50.140">
    <property type="entry name" value="Nucleic acid-binding proteins"/>
    <property type="match status" value="1"/>
</dbReference>
<evidence type="ECO:0000256" key="2">
    <source>
        <dbReference type="ARBA" id="ARBA00022603"/>
    </source>
</evidence>
<dbReference type="Gene3D" id="3.40.50.150">
    <property type="entry name" value="Vaccinia Virus protein VP39"/>
    <property type="match status" value="1"/>
</dbReference>
<dbReference type="FunFam" id="2.40.50.140:FF:000097">
    <property type="entry name" value="23S rRNA (uracil(1939)-C(5))-methyltransferase RlmD"/>
    <property type="match status" value="1"/>
</dbReference>
<keyword evidence="4 6" id="KW-0949">S-adenosyl-L-methionine</keyword>
<dbReference type="SUPFAM" id="SSF50249">
    <property type="entry name" value="Nucleic acid-binding proteins"/>
    <property type="match status" value="1"/>
</dbReference>